<accession>A0A1G2A882</accession>
<dbReference type="NCBIfam" id="TIGR00237">
    <property type="entry name" value="xseA"/>
    <property type="match status" value="1"/>
</dbReference>
<evidence type="ECO:0000313" key="9">
    <source>
        <dbReference type="EMBL" id="OGY72297.1"/>
    </source>
</evidence>
<proteinExistence type="inferred from homology"/>
<evidence type="ECO:0000259" key="7">
    <source>
        <dbReference type="Pfam" id="PF02601"/>
    </source>
</evidence>
<dbReference type="InterPro" id="IPR020579">
    <property type="entry name" value="Exonuc_VII_lsu_C"/>
</dbReference>
<feature type="domain" description="Exonuclease VII large subunit C-terminal" evidence="7">
    <location>
        <begin position="232"/>
        <end position="517"/>
    </location>
</feature>
<feature type="domain" description="OB-fold nucleic acid binding" evidence="8">
    <location>
        <begin position="118"/>
        <end position="209"/>
    </location>
</feature>
<comment type="subcellular location">
    <subcellularLocation>
        <location evidence="5 6">Cytoplasm</location>
    </subcellularLocation>
</comment>
<evidence type="ECO:0000256" key="4">
    <source>
        <dbReference type="ARBA" id="ARBA00022839"/>
    </source>
</evidence>
<evidence type="ECO:0000256" key="6">
    <source>
        <dbReference type="RuleBase" id="RU004355"/>
    </source>
</evidence>
<dbReference type="GO" id="GO:0003676">
    <property type="term" value="F:nucleic acid binding"/>
    <property type="evidence" value="ECO:0007669"/>
    <property type="project" value="InterPro"/>
</dbReference>
<comment type="subunit">
    <text evidence="5">Heterooligomer composed of large and small subunits.</text>
</comment>
<dbReference type="EMBL" id="MHJU01000038">
    <property type="protein sequence ID" value="OGY72297.1"/>
    <property type="molecule type" value="Genomic_DNA"/>
</dbReference>
<sequence>MPDFDTLLSNLSSSKALERSRALKEIGESKIPKDRAPEIVKAVIQKFEDASITVQRQAVKTLMSLSLETVPDELKVLYTTTEDGTLKMFARSAIRRIELERDRREKGAIELNTSGYVFSVSDFLVYINTILSGEEVFIKGEAGDISTFRENLTFFQLKDEYGVLNCWFPTAHKYHWNVELSSGIEVVVKARPQVSPKSGRFGLRVLEMRLSGVGALAAAFQKLKAKLSAEGLFDHARKRPLPFLPRAIGLITGENSAAYSDFIKVLRARMGGITIHFAPVRVQGVGSVKEICGSIKYMNQVETLDIIVLTRGGGSMEDLQSFNSEEVTRAVFSSRLPVLVAVGHEKDWSLAELAADKRASTPSNAAELVTPNREELLSDIYGFTRFIEHALSGILANKKRAAYTAVMRAGSHIAHRIEHGRQIIARLPIFADQYIRIIFERKEAVNRARSQCLLHTEKWYTLNRNRFLECYKLVRSYSPKNTLKRGYSIVKTKDKLLRSASEVAPGDEILVYPYEGVITGEVKDTMQKIPIVKS</sequence>
<keyword evidence="2 5" id="KW-0540">Nuclease</keyword>
<dbReference type="Pfam" id="PF02601">
    <property type="entry name" value="Exonuc_VII_L"/>
    <property type="match status" value="1"/>
</dbReference>
<comment type="function">
    <text evidence="5">Bidirectionally degrades single-stranded DNA into large acid-insoluble oligonucleotides, which are then degraded further into small acid-soluble oligonucleotides.</text>
</comment>
<gene>
    <name evidence="5" type="primary">xseA</name>
    <name evidence="9" type="ORF">A3H61_00745</name>
</gene>
<keyword evidence="3 5" id="KW-0378">Hydrolase</keyword>
<dbReference type="GO" id="GO:0005737">
    <property type="term" value="C:cytoplasm"/>
    <property type="evidence" value="ECO:0007669"/>
    <property type="project" value="UniProtKB-SubCell"/>
</dbReference>
<evidence type="ECO:0000256" key="2">
    <source>
        <dbReference type="ARBA" id="ARBA00022722"/>
    </source>
</evidence>
<dbReference type="InterPro" id="IPR003753">
    <property type="entry name" value="Exonuc_VII_L"/>
</dbReference>
<keyword evidence="1 5" id="KW-0963">Cytoplasm</keyword>
<dbReference type="PANTHER" id="PTHR30008:SF0">
    <property type="entry name" value="EXODEOXYRIBONUCLEASE 7 LARGE SUBUNIT"/>
    <property type="match status" value="1"/>
</dbReference>
<evidence type="ECO:0000256" key="5">
    <source>
        <dbReference type="HAMAP-Rule" id="MF_00378"/>
    </source>
</evidence>
<comment type="caution">
    <text evidence="9">The sequence shown here is derived from an EMBL/GenBank/DDBJ whole genome shotgun (WGS) entry which is preliminary data.</text>
</comment>
<dbReference type="GO" id="GO:0009318">
    <property type="term" value="C:exodeoxyribonuclease VII complex"/>
    <property type="evidence" value="ECO:0007669"/>
    <property type="project" value="UniProtKB-UniRule"/>
</dbReference>
<dbReference type="Proteomes" id="UP000178315">
    <property type="component" value="Unassembled WGS sequence"/>
</dbReference>
<dbReference type="GO" id="GO:0008855">
    <property type="term" value="F:exodeoxyribonuclease VII activity"/>
    <property type="evidence" value="ECO:0007669"/>
    <property type="project" value="UniProtKB-UniRule"/>
</dbReference>
<keyword evidence="4 5" id="KW-0269">Exonuclease</keyword>
<comment type="catalytic activity">
    <reaction evidence="5 6">
        <text>Exonucleolytic cleavage in either 5'- to 3'- or 3'- to 5'-direction to yield nucleoside 5'-phosphates.</text>
        <dbReference type="EC" id="3.1.11.6"/>
    </reaction>
</comment>
<evidence type="ECO:0000256" key="1">
    <source>
        <dbReference type="ARBA" id="ARBA00022490"/>
    </source>
</evidence>
<dbReference type="HAMAP" id="MF_00378">
    <property type="entry name" value="Exonuc_7_L"/>
    <property type="match status" value="1"/>
</dbReference>
<dbReference type="EC" id="3.1.11.6" evidence="5"/>
<dbReference type="GO" id="GO:0006308">
    <property type="term" value="P:DNA catabolic process"/>
    <property type="evidence" value="ECO:0007669"/>
    <property type="project" value="UniProtKB-UniRule"/>
</dbReference>
<evidence type="ECO:0000259" key="8">
    <source>
        <dbReference type="Pfam" id="PF13742"/>
    </source>
</evidence>
<dbReference type="AlphaFoldDB" id="A0A1G2A882"/>
<evidence type="ECO:0000313" key="10">
    <source>
        <dbReference type="Proteomes" id="UP000178315"/>
    </source>
</evidence>
<dbReference type="Pfam" id="PF13742">
    <property type="entry name" value="tRNA_anti_2"/>
    <property type="match status" value="1"/>
</dbReference>
<reference evidence="9 10" key="1">
    <citation type="journal article" date="2016" name="Nat. Commun.">
        <title>Thousands of microbial genomes shed light on interconnected biogeochemical processes in an aquifer system.</title>
        <authorList>
            <person name="Anantharaman K."/>
            <person name="Brown C.T."/>
            <person name="Hug L.A."/>
            <person name="Sharon I."/>
            <person name="Castelle C.J."/>
            <person name="Probst A.J."/>
            <person name="Thomas B.C."/>
            <person name="Singh A."/>
            <person name="Wilkins M.J."/>
            <person name="Karaoz U."/>
            <person name="Brodie E.L."/>
            <person name="Williams K.H."/>
            <person name="Hubbard S.S."/>
            <person name="Banfield J.F."/>
        </authorList>
    </citation>
    <scope>NUCLEOTIDE SEQUENCE [LARGE SCALE GENOMIC DNA]</scope>
</reference>
<dbReference type="PANTHER" id="PTHR30008">
    <property type="entry name" value="EXODEOXYRIBONUCLEASE 7 LARGE SUBUNIT"/>
    <property type="match status" value="1"/>
</dbReference>
<protein>
    <recommendedName>
        <fullName evidence="5">Exodeoxyribonuclease 7 large subunit</fullName>
        <ecNumber evidence="5">3.1.11.6</ecNumber>
    </recommendedName>
    <alternativeName>
        <fullName evidence="5">Exodeoxyribonuclease VII large subunit</fullName>
        <shortName evidence="5">Exonuclease VII large subunit</shortName>
    </alternativeName>
</protein>
<dbReference type="InterPro" id="IPR025824">
    <property type="entry name" value="OB-fold_nuc-bd_dom"/>
</dbReference>
<comment type="similarity">
    <text evidence="5 6">Belongs to the XseA family.</text>
</comment>
<evidence type="ECO:0000256" key="3">
    <source>
        <dbReference type="ARBA" id="ARBA00022801"/>
    </source>
</evidence>
<name>A0A1G2A882_9BACT</name>
<organism evidence="9 10">
    <name type="scientific">Candidatus Jacksonbacteria bacterium RIFCSPLOWO2_02_FULL_44_20</name>
    <dbReference type="NCBI Taxonomy" id="1798460"/>
    <lineage>
        <taxon>Bacteria</taxon>
        <taxon>Candidatus Jacksoniibacteriota</taxon>
    </lineage>
</organism>